<keyword evidence="2" id="KW-1185">Reference proteome</keyword>
<name>A0A373FCC2_COMTE</name>
<accession>A0A373FCC2</accession>
<dbReference type="Proteomes" id="UP000261948">
    <property type="component" value="Unassembled WGS sequence"/>
</dbReference>
<organism evidence="1 2">
    <name type="scientific">Comamonas testosteroni</name>
    <name type="common">Pseudomonas testosteroni</name>
    <dbReference type="NCBI Taxonomy" id="285"/>
    <lineage>
        <taxon>Bacteria</taxon>
        <taxon>Pseudomonadati</taxon>
        <taxon>Pseudomonadota</taxon>
        <taxon>Betaproteobacteria</taxon>
        <taxon>Burkholderiales</taxon>
        <taxon>Comamonadaceae</taxon>
        <taxon>Comamonas</taxon>
    </lineage>
</organism>
<comment type="caution">
    <text evidence="1">The sequence shown here is derived from an EMBL/GenBank/DDBJ whole genome shotgun (WGS) entry which is preliminary data.</text>
</comment>
<proteinExistence type="predicted"/>
<gene>
    <name evidence="1" type="ORF">DZC30_17745</name>
</gene>
<sequence>MAATAVQAAPVDVYRGTLGGAEVVLELGKPKADGELQGRYFYLRHGVDIPLRGPLGALAEGLPLNDGWSRTQGEAPLLADAKQRSVNWRVQLQGDELSGEWVDGIRGKKLPLALKRIAQYDPEKIAPRGVEAVTLAIVQGASSGVSQGVGISEKATPYDYLRVAKQPLEQGKEVVIAPDLAWRPVRDARTKFWYPRLTRHPDAKMLAQTNAVLEQRHWGMSLEALACRASIYWNNGPEAGTLGYFDHETIAVSYLSRAVLSVVESGSTGCGGAHPNNHYEPFVLDLLQGGYMDFTRLFKGAKYGEYKLELSSGMDRFINKSVSKYSKDDKECTQELPQFMVLMFNKPDKMSFVISGIGHAMGVCLGSGVDIPFKDLKPFIKPGAEAYFKP</sequence>
<dbReference type="EMBL" id="QURR01000026">
    <property type="protein sequence ID" value="RGE41826.1"/>
    <property type="molecule type" value="Genomic_DNA"/>
</dbReference>
<reference evidence="1 2" key="1">
    <citation type="submission" date="2018-08" db="EMBL/GenBank/DDBJ databases">
        <title>Comamonas testosteroni strain SWCO2.</title>
        <authorList>
            <person name="Jiang N."/>
            <person name="Zhang X.Z."/>
        </authorList>
    </citation>
    <scope>NUCLEOTIDE SEQUENCE [LARGE SCALE GENOMIC DNA]</scope>
    <source>
        <strain evidence="1 2">SWCO2</strain>
    </source>
</reference>
<evidence type="ECO:0000313" key="1">
    <source>
        <dbReference type="EMBL" id="RGE41826.1"/>
    </source>
</evidence>
<dbReference type="AlphaFoldDB" id="A0A373FCC2"/>
<protein>
    <submittedName>
        <fullName evidence="1">Uncharacterized protein</fullName>
    </submittedName>
</protein>
<evidence type="ECO:0000313" key="2">
    <source>
        <dbReference type="Proteomes" id="UP000261948"/>
    </source>
</evidence>
<dbReference type="OrthoDB" id="9149399at2"/>